<reference evidence="6" key="1">
    <citation type="submission" date="2017-09" db="EMBL/GenBank/DDBJ databases">
        <authorList>
            <person name="Zhang Y."/>
            <person name="Huang X."/>
            <person name="Liu J."/>
            <person name="Lu L."/>
            <person name="Peng K."/>
        </authorList>
    </citation>
    <scope>NUCLEOTIDE SEQUENCE [LARGE SCALE GENOMIC DNA]</scope>
    <source>
        <strain evidence="6">S-XJ-1</strain>
    </source>
</reference>
<dbReference type="SUPFAM" id="SSF51735">
    <property type="entry name" value="NAD(P)-binding Rossmann-fold domains"/>
    <property type="match status" value="1"/>
</dbReference>
<evidence type="ECO:0000313" key="5">
    <source>
        <dbReference type="EMBL" id="PAY23391.1"/>
    </source>
</evidence>
<dbReference type="OrthoDB" id="5173603at2"/>
<proteinExistence type="inferred from homology"/>
<evidence type="ECO:0000256" key="1">
    <source>
        <dbReference type="ARBA" id="ARBA00006484"/>
    </source>
</evidence>
<dbReference type="InterPro" id="IPR023985">
    <property type="entry name" value="SDR_subfam_1"/>
</dbReference>
<evidence type="ECO:0000256" key="2">
    <source>
        <dbReference type="ARBA" id="ARBA00023002"/>
    </source>
</evidence>
<evidence type="ECO:0000313" key="6">
    <source>
        <dbReference type="Proteomes" id="UP000218810"/>
    </source>
</evidence>
<dbReference type="InterPro" id="IPR036291">
    <property type="entry name" value="NAD(P)-bd_dom_sf"/>
</dbReference>
<keyword evidence="6" id="KW-1185">Reference proteome</keyword>
<sequence>MSSPTTTPPELTGKVVLVTGAARGQGRAHCEAFAAVGCDVIAVDLCRDIETVPYPMAGPEDLQATAEAVRALGRRCVTAEVDVRDLQGMRDAVDAGVAELGGLDFVVANAGVSPEPAASWERSEEEWDATLDINLKGTWVTTTAAIPHILATGRGGCVVIISSMVGLRGAPFTSSYTTSKWAVRGLAKSLAGELGFSGVRCNSLHPGNVRTPMIENPSMIAMMTGGEGTTLEDAAETFSGMNQLPEPWVEASAISSMAVYLCSAAGAGITGASIPIDLGGSEKFGL</sequence>
<dbReference type="PANTHER" id="PTHR24321:SF8">
    <property type="entry name" value="ESTRADIOL 17-BETA-DEHYDROGENASE 8-RELATED"/>
    <property type="match status" value="1"/>
</dbReference>
<dbReference type="CDD" id="cd05233">
    <property type="entry name" value="SDR_c"/>
    <property type="match status" value="1"/>
</dbReference>
<accession>A0A2A2WQE4</accession>
<comment type="similarity">
    <text evidence="1 4">Belongs to the short-chain dehydrogenases/reductases (SDR) family.</text>
</comment>
<dbReference type="PRINTS" id="PR00081">
    <property type="entry name" value="GDHRDH"/>
</dbReference>
<keyword evidence="2" id="KW-0560">Oxidoreductase</keyword>
<dbReference type="Proteomes" id="UP000218810">
    <property type="component" value="Unassembled WGS sequence"/>
</dbReference>
<protein>
    <submittedName>
        <fullName evidence="5">SDR family mycofactocin-dependent oxidoreductase</fullName>
    </submittedName>
</protein>
<dbReference type="PANTHER" id="PTHR24321">
    <property type="entry name" value="DEHYDROGENASES, SHORT CHAIN"/>
    <property type="match status" value="1"/>
</dbReference>
<comment type="caution">
    <text evidence="5">The sequence shown here is derived from an EMBL/GenBank/DDBJ whole genome shotgun (WGS) entry which is preliminary data.</text>
</comment>
<dbReference type="EMBL" id="NTGA01000015">
    <property type="protein sequence ID" value="PAY23391.1"/>
    <property type="molecule type" value="Genomic_DNA"/>
</dbReference>
<dbReference type="InterPro" id="IPR002347">
    <property type="entry name" value="SDR_fam"/>
</dbReference>
<dbReference type="Gene3D" id="3.40.50.720">
    <property type="entry name" value="NAD(P)-binding Rossmann-like Domain"/>
    <property type="match status" value="1"/>
</dbReference>
<dbReference type="RefSeq" id="WP_095718103.1">
    <property type="nucleotide sequence ID" value="NZ_NTGA01000015.1"/>
</dbReference>
<dbReference type="PRINTS" id="PR00080">
    <property type="entry name" value="SDRFAMILY"/>
</dbReference>
<dbReference type="GO" id="GO:0016491">
    <property type="term" value="F:oxidoreductase activity"/>
    <property type="evidence" value="ECO:0007669"/>
    <property type="project" value="UniProtKB-KW"/>
</dbReference>
<dbReference type="FunFam" id="3.40.50.720:FF:000084">
    <property type="entry name" value="Short-chain dehydrogenase reductase"/>
    <property type="match status" value="1"/>
</dbReference>
<dbReference type="PROSITE" id="PS00061">
    <property type="entry name" value="ADH_SHORT"/>
    <property type="match status" value="1"/>
</dbReference>
<evidence type="ECO:0000256" key="4">
    <source>
        <dbReference type="RuleBase" id="RU000363"/>
    </source>
</evidence>
<dbReference type="NCBIfam" id="TIGR03971">
    <property type="entry name" value="SDR_subfam_1"/>
    <property type="match status" value="1"/>
</dbReference>
<dbReference type="AlphaFoldDB" id="A0A2A2WQE4"/>
<dbReference type="InterPro" id="IPR020904">
    <property type="entry name" value="Sc_DH/Rdtase_CS"/>
</dbReference>
<organism evidence="5 6">
    <name type="scientific">Dietzia natronolimnaea</name>
    <dbReference type="NCBI Taxonomy" id="161920"/>
    <lineage>
        <taxon>Bacteria</taxon>
        <taxon>Bacillati</taxon>
        <taxon>Actinomycetota</taxon>
        <taxon>Actinomycetes</taxon>
        <taxon>Mycobacteriales</taxon>
        <taxon>Dietziaceae</taxon>
        <taxon>Dietzia</taxon>
    </lineage>
</organism>
<evidence type="ECO:0000256" key="3">
    <source>
        <dbReference type="ARBA" id="ARBA00023027"/>
    </source>
</evidence>
<keyword evidence="3" id="KW-0520">NAD</keyword>
<dbReference type="Pfam" id="PF00106">
    <property type="entry name" value="adh_short"/>
    <property type="match status" value="1"/>
</dbReference>
<name>A0A2A2WQE4_9ACTN</name>
<gene>
    <name evidence="5" type="ORF">CEY15_08750</name>
</gene>